<dbReference type="InterPro" id="IPR027806">
    <property type="entry name" value="HARBI1_dom"/>
</dbReference>
<dbReference type="PANTHER" id="PTHR22930:SF85">
    <property type="entry name" value="GH03217P-RELATED"/>
    <property type="match status" value="1"/>
</dbReference>
<keyword evidence="4" id="KW-0540">Nuclease</keyword>
<feature type="domain" description="DDE Tnp4" evidence="8">
    <location>
        <begin position="165"/>
        <end position="318"/>
    </location>
</feature>
<protein>
    <submittedName>
        <fullName evidence="9">Protein ANTAGONIST OF LIKE HETEROCHROMATIN PROTEIN 1</fullName>
    </submittedName>
</protein>
<evidence type="ECO:0000256" key="6">
    <source>
        <dbReference type="ARBA" id="ARBA00022801"/>
    </source>
</evidence>
<name>A0AAE1H7Y1_9NEOP</name>
<evidence type="ECO:0000256" key="7">
    <source>
        <dbReference type="ARBA" id="ARBA00023242"/>
    </source>
</evidence>
<dbReference type="GO" id="GO:0004518">
    <property type="term" value="F:nuclease activity"/>
    <property type="evidence" value="ECO:0007669"/>
    <property type="project" value="UniProtKB-KW"/>
</dbReference>
<evidence type="ECO:0000313" key="9">
    <source>
        <dbReference type="EMBL" id="KAK3915856.1"/>
    </source>
</evidence>
<evidence type="ECO:0000259" key="8">
    <source>
        <dbReference type="Pfam" id="PF13359"/>
    </source>
</evidence>
<proteinExistence type="inferred from homology"/>
<evidence type="ECO:0000256" key="1">
    <source>
        <dbReference type="ARBA" id="ARBA00001968"/>
    </source>
</evidence>
<keyword evidence="5" id="KW-0479">Metal-binding</keyword>
<dbReference type="InterPro" id="IPR045249">
    <property type="entry name" value="HARBI1-like"/>
</dbReference>
<dbReference type="GO" id="GO:0016787">
    <property type="term" value="F:hydrolase activity"/>
    <property type="evidence" value="ECO:0007669"/>
    <property type="project" value="UniProtKB-KW"/>
</dbReference>
<evidence type="ECO:0000256" key="5">
    <source>
        <dbReference type="ARBA" id="ARBA00022723"/>
    </source>
</evidence>
<dbReference type="EMBL" id="JAHWGI010000466">
    <property type="protein sequence ID" value="KAK3915856.1"/>
    <property type="molecule type" value="Genomic_DNA"/>
</dbReference>
<gene>
    <name evidence="9" type="ORF">KUF71_005999</name>
</gene>
<evidence type="ECO:0000256" key="3">
    <source>
        <dbReference type="ARBA" id="ARBA00006958"/>
    </source>
</evidence>
<keyword evidence="10" id="KW-1185">Reference proteome</keyword>
<sequence>MEDMGLDDEEFLMFNLMLNLRNRDHPEDEHVQGRPYPVVEIEWWRRLGDPTFKQHFRMSRILFETLVVAVGNHMTATNRLDYPGMAVDKALMLTLWILATPDTFRSVGMTFGFAKGSVHNQFKTIILVLTELRGKYVCWPSNNEMARISRSFERKYGYPSVVGCVDGCHVYTTAPLEQPQRYINRHHTYSIILQGTCDDNLVFRDVFIGQPGSVGDSRTFKRSPLGKFLLRNQNFMQNYHILGDGAYTLTDKVIIPFKDYGNLTQRQREHNRIHSRCRSCIERAFGLLKCKWRRLKYFHSLNLEYLMDSIMACIVLHNFILLEGEEYENGAEFNDEDMEEGMYNQLIVGPRARGAVKREYIATMLYRAEE</sequence>
<accession>A0AAE1H7Y1</accession>
<keyword evidence="6" id="KW-0378">Hydrolase</keyword>
<reference evidence="9" key="1">
    <citation type="submission" date="2021-07" db="EMBL/GenBank/DDBJ databases">
        <authorList>
            <person name="Catto M.A."/>
            <person name="Jacobson A."/>
            <person name="Kennedy G."/>
            <person name="Labadie P."/>
            <person name="Hunt B.G."/>
            <person name="Srinivasan R."/>
        </authorList>
    </citation>
    <scope>NUCLEOTIDE SEQUENCE</scope>
    <source>
        <strain evidence="9">PL_HMW_Pooled</strain>
        <tissue evidence="9">Head</tissue>
    </source>
</reference>
<evidence type="ECO:0000256" key="4">
    <source>
        <dbReference type="ARBA" id="ARBA00022722"/>
    </source>
</evidence>
<dbReference type="PANTHER" id="PTHR22930">
    <property type="match status" value="1"/>
</dbReference>
<reference evidence="9" key="2">
    <citation type="journal article" date="2023" name="BMC Genomics">
        <title>Pest status, molecular evolution, and epigenetic factors derived from the genome assembly of Frankliniella fusca, a thysanopteran phytovirus vector.</title>
        <authorList>
            <person name="Catto M.A."/>
            <person name="Labadie P.E."/>
            <person name="Jacobson A.L."/>
            <person name="Kennedy G.G."/>
            <person name="Srinivasan R."/>
            <person name="Hunt B.G."/>
        </authorList>
    </citation>
    <scope>NUCLEOTIDE SEQUENCE</scope>
    <source>
        <strain evidence="9">PL_HMW_Pooled</strain>
    </source>
</reference>
<dbReference type="Pfam" id="PF13359">
    <property type="entry name" value="DDE_Tnp_4"/>
    <property type="match status" value="1"/>
</dbReference>
<evidence type="ECO:0000256" key="2">
    <source>
        <dbReference type="ARBA" id="ARBA00004123"/>
    </source>
</evidence>
<dbReference type="GO" id="GO:0046872">
    <property type="term" value="F:metal ion binding"/>
    <property type="evidence" value="ECO:0007669"/>
    <property type="project" value="UniProtKB-KW"/>
</dbReference>
<keyword evidence="7" id="KW-0539">Nucleus</keyword>
<evidence type="ECO:0000313" key="10">
    <source>
        <dbReference type="Proteomes" id="UP001219518"/>
    </source>
</evidence>
<comment type="caution">
    <text evidence="9">The sequence shown here is derived from an EMBL/GenBank/DDBJ whole genome shotgun (WGS) entry which is preliminary data.</text>
</comment>
<organism evidence="9 10">
    <name type="scientific">Frankliniella fusca</name>
    <dbReference type="NCBI Taxonomy" id="407009"/>
    <lineage>
        <taxon>Eukaryota</taxon>
        <taxon>Metazoa</taxon>
        <taxon>Ecdysozoa</taxon>
        <taxon>Arthropoda</taxon>
        <taxon>Hexapoda</taxon>
        <taxon>Insecta</taxon>
        <taxon>Pterygota</taxon>
        <taxon>Neoptera</taxon>
        <taxon>Paraneoptera</taxon>
        <taxon>Thysanoptera</taxon>
        <taxon>Terebrantia</taxon>
        <taxon>Thripoidea</taxon>
        <taxon>Thripidae</taxon>
        <taxon>Frankliniella</taxon>
    </lineage>
</organism>
<dbReference type="AlphaFoldDB" id="A0AAE1H7Y1"/>
<comment type="cofactor">
    <cofactor evidence="1">
        <name>a divalent metal cation</name>
        <dbReference type="ChEBI" id="CHEBI:60240"/>
    </cofactor>
</comment>
<dbReference type="Proteomes" id="UP001219518">
    <property type="component" value="Unassembled WGS sequence"/>
</dbReference>
<comment type="similarity">
    <text evidence="3">Belongs to the HARBI1 family.</text>
</comment>
<comment type="subcellular location">
    <subcellularLocation>
        <location evidence="2">Nucleus</location>
    </subcellularLocation>
</comment>
<dbReference type="GO" id="GO:0005634">
    <property type="term" value="C:nucleus"/>
    <property type="evidence" value="ECO:0007669"/>
    <property type="project" value="UniProtKB-SubCell"/>
</dbReference>